<dbReference type="Proteomes" id="UP000182229">
    <property type="component" value="Unassembled WGS sequence"/>
</dbReference>
<dbReference type="STRING" id="83449.BON30_31670"/>
<dbReference type="AlphaFoldDB" id="A0A1L9B4C3"/>
<name>A0A1L9B4C3_9BACT</name>
<evidence type="ECO:0000313" key="1">
    <source>
        <dbReference type="EMBL" id="OJH37043.1"/>
    </source>
</evidence>
<comment type="caution">
    <text evidence="1">The sequence shown here is derived from an EMBL/GenBank/DDBJ whole genome shotgun (WGS) entry which is preliminary data.</text>
</comment>
<organism evidence="1 2">
    <name type="scientific">Cystobacter ferrugineus</name>
    <dbReference type="NCBI Taxonomy" id="83449"/>
    <lineage>
        <taxon>Bacteria</taxon>
        <taxon>Pseudomonadati</taxon>
        <taxon>Myxococcota</taxon>
        <taxon>Myxococcia</taxon>
        <taxon>Myxococcales</taxon>
        <taxon>Cystobacterineae</taxon>
        <taxon>Archangiaceae</taxon>
        <taxon>Cystobacter</taxon>
    </lineage>
</organism>
<reference evidence="1 2" key="2">
    <citation type="submission" date="2016-12" db="EMBL/GenBank/DDBJ databases">
        <title>Draft Genome Sequence of Cystobacter ferrugineus Strain Cbfe23.</title>
        <authorList>
            <person name="Akbar S."/>
            <person name="Dowd S.E."/>
            <person name="Stevens D.C."/>
        </authorList>
    </citation>
    <scope>NUCLEOTIDE SEQUENCE [LARGE SCALE GENOMIC DNA]</scope>
    <source>
        <strain evidence="1 2">Cbfe23</strain>
    </source>
</reference>
<gene>
    <name evidence="1" type="ORF">BON30_31670</name>
</gene>
<protein>
    <submittedName>
        <fullName evidence="1">Uncharacterized protein</fullName>
    </submittedName>
</protein>
<keyword evidence="2" id="KW-1185">Reference proteome</keyword>
<dbReference type="OrthoDB" id="5481077at2"/>
<dbReference type="RefSeq" id="WP_071902189.1">
    <property type="nucleotide sequence ID" value="NZ_MPIN01000009.1"/>
</dbReference>
<reference evidence="2" key="1">
    <citation type="submission" date="2016-11" db="EMBL/GenBank/DDBJ databases">
        <authorList>
            <person name="Shukria A."/>
            <person name="Stevens D.C."/>
        </authorList>
    </citation>
    <scope>NUCLEOTIDE SEQUENCE [LARGE SCALE GENOMIC DNA]</scope>
    <source>
        <strain evidence="2">Cbfe23</strain>
    </source>
</reference>
<sequence>MASADTLDILGPSAAVAPEGFSIALVRRDASGTLVSAEGVAVSASGARLLPGPGQPPLRTFLVVPEPGARRVRVSAQAQEARTEADFTLGPPATQVSLSLEPPTPVKGRDKEARLTVRILQPDGTPEDSGAPPVLRANVGRVEELVRAGPGTWTARYVLPDTRYPEVAVLVALSAWPHPQSIHGAYGKVLVPLAAAVELPLRTEPNAQLSVSIAGTSFGPAKAGADGRVRLPVIVPPGHDTARSSAVDKAGNVRRTKVNLALPPTDGLACVLHPQRLPPDGVSQARLLCATSDKLGQPVNQARVEVSARHGTLRGPTHVEGGLIEWRYTAPASPPKTPERLLATWPERGAGSREELPMQLEQGPVARVALELAEPLVHLGSTVRVITRAWDAAGQRRPGAVVVPRSPLGTFSAPREEPPGVVEHSWSLPPRARDNETTLEVLAYGPVGTEPARLSVWVDEGVLYAGVTDLCGLPVPEQPLRVGDARLVTGADGTGVLGPARPGRWEVIHERWPGLRRTLDVLAEGGPIFPVDPSPRVPRETRRVRLAPEAPVNVRLKVEGARVTYWMEDAAGRVLEGREAYVWLSAGEKSAVVVEGGRGSFVVRNPGPLSVSVADVATGVTAMAEVRP</sequence>
<proteinExistence type="predicted"/>
<dbReference type="EMBL" id="MPIN01000009">
    <property type="protein sequence ID" value="OJH37043.1"/>
    <property type="molecule type" value="Genomic_DNA"/>
</dbReference>
<accession>A0A1L9B4C3</accession>
<evidence type="ECO:0000313" key="2">
    <source>
        <dbReference type="Proteomes" id="UP000182229"/>
    </source>
</evidence>